<dbReference type="GO" id="GO:0005829">
    <property type="term" value="C:cytosol"/>
    <property type="evidence" value="ECO:0007669"/>
    <property type="project" value="TreeGrafter"/>
</dbReference>
<evidence type="ECO:0000259" key="1">
    <source>
        <dbReference type="PROSITE" id="PS50851"/>
    </source>
</evidence>
<dbReference type="SUPFAM" id="SSF50341">
    <property type="entry name" value="CheW-like"/>
    <property type="match status" value="1"/>
</dbReference>
<accession>A0AAE3IHI1</accession>
<protein>
    <submittedName>
        <fullName evidence="2">Chemotaxis protein CheW</fullName>
    </submittedName>
</protein>
<dbReference type="RefSeq" id="WP_022288705.1">
    <property type="nucleotide sequence ID" value="NZ_JAOQJZ010000004.1"/>
</dbReference>
<dbReference type="EMBL" id="JAOQJZ010000004">
    <property type="protein sequence ID" value="MCU6705397.1"/>
    <property type="molecule type" value="Genomic_DNA"/>
</dbReference>
<dbReference type="Proteomes" id="UP001208131">
    <property type="component" value="Unassembled WGS sequence"/>
</dbReference>
<dbReference type="InterPro" id="IPR036061">
    <property type="entry name" value="CheW-like_dom_sf"/>
</dbReference>
<dbReference type="PROSITE" id="PS50851">
    <property type="entry name" value="CHEW"/>
    <property type="match status" value="1"/>
</dbReference>
<dbReference type="InterPro" id="IPR039315">
    <property type="entry name" value="CheW"/>
</dbReference>
<keyword evidence="3" id="KW-1185">Reference proteome</keyword>
<evidence type="ECO:0000313" key="3">
    <source>
        <dbReference type="Proteomes" id="UP001208131"/>
    </source>
</evidence>
<dbReference type="Gene3D" id="2.30.30.40">
    <property type="entry name" value="SH3 Domains"/>
    <property type="match status" value="1"/>
</dbReference>
<dbReference type="GO" id="GO:0007165">
    <property type="term" value="P:signal transduction"/>
    <property type="evidence" value="ECO:0007669"/>
    <property type="project" value="InterPro"/>
</dbReference>
<evidence type="ECO:0000313" key="2">
    <source>
        <dbReference type="EMBL" id="MCU6705397.1"/>
    </source>
</evidence>
<gene>
    <name evidence="2" type="ORF">OCV57_05605</name>
</gene>
<name>A0AAE3IHI1_9FIRM</name>
<organism evidence="2 3">
    <name type="scientific">Hominimerdicola aceti</name>
    <dbReference type="NCBI Taxonomy" id="2981726"/>
    <lineage>
        <taxon>Bacteria</taxon>
        <taxon>Bacillati</taxon>
        <taxon>Bacillota</taxon>
        <taxon>Clostridia</taxon>
        <taxon>Eubacteriales</taxon>
        <taxon>Oscillospiraceae</taxon>
        <taxon>Hominimerdicola</taxon>
    </lineage>
</organism>
<dbReference type="PANTHER" id="PTHR22617:SF23">
    <property type="entry name" value="CHEMOTAXIS PROTEIN CHEW"/>
    <property type="match status" value="1"/>
</dbReference>
<dbReference type="GO" id="GO:0006935">
    <property type="term" value="P:chemotaxis"/>
    <property type="evidence" value="ECO:0007669"/>
    <property type="project" value="InterPro"/>
</dbReference>
<dbReference type="Pfam" id="PF01584">
    <property type="entry name" value="CheW"/>
    <property type="match status" value="1"/>
</dbReference>
<feature type="domain" description="CheW-like" evidence="1">
    <location>
        <begin position="3"/>
        <end position="143"/>
    </location>
</feature>
<comment type="caution">
    <text evidence="2">The sequence shown here is derived from an EMBL/GenBank/DDBJ whole genome shotgun (WGS) entry which is preliminary data.</text>
</comment>
<dbReference type="Gene3D" id="2.40.50.180">
    <property type="entry name" value="CheA-289, Domain 4"/>
    <property type="match status" value="1"/>
</dbReference>
<proteinExistence type="predicted"/>
<dbReference type="InterPro" id="IPR002545">
    <property type="entry name" value="CheW-lke_dom"/>
</dbReference>
<dbReference type="PANTHER" id="PTHR22617">
    <property type="entry name" value="CHEMOTAXIS SENSOR HISTIDINE KINASE-RELATED"/>
    <property type="match status" value="1"/>
</dbReference>
<reference evidence="2 3" key="1">
    <citation type="journal article" date="2021" name="ISME Commun">
        <title>Automated analysis of genomic sequences facilitates high-throughput and comprehensive description of bacteria.</title>
        <authorList>
            <person name="Hitch T.C.A."/>
        </authorList>
    </citation>
    <scope>NUCLEOTIDE SEQUENCE [LARGE SCALE GENOMIC DNA]</scope>
    <source>
        <strain evidence="2 3">Sanger_31</strain>
    </source>
</reference>
<dbReference type="SMART" id="SM00260">
    <property type="entry name" value="CheW"/>
    <property type="match status" value="1"/>
</dbReference>
<sequence>MENSRYLIFTSAGRSFSLPFEDIKIIIAAQTPTPVPDFPDYVPGTVVNEGEVVPVIDLRRRFHYEPKEISDRDCIIITMGEEVSVGLLCDNVAGFTDIPEDKLCKAPNVNEEACADFLKGEFLLEGKPCYVLDSEKVIKLSDREKVANTERKDK</sequence>
<dbReference type="AlphaFoldDB" id="A0AAE3IHI1"/>